<proteinExistence type="predicted"/>
<gene>
    <name evidence="1" type="ordered locus">Htur_2167</name>
</gene>
<protein>
    <recommendedName>
        <fullName evidence="3">Cell surface glycoprotein</fullName>
    </recommendedName>
</protein>
<sequence>MRRRRLLLSGGVVLGTSLGTTPVTAALQDDTDDDREEPDPIEFSGDGVTVTEEFEIEGGPTVIEGVHEGTSTFDVRAVPNEHEQEYRLLSHIGGFDGSTGAFLEDGAYVLYVDADGPWELIVRQPRVSETEAEEPPVSISGSGTDWIGPVLLDGDATVGAVYDAESPFRIAVVPQDAENNDFVWNGQELVFDAIGAFAGVTAIHTDGVGYVTVDAADEWTIEIE</sequence>
<evidence type="ECO:0000313" key="1">
    <source>
        <dbReference type="EMBL" id="ADB61048.1"/>
    </source>
</evidence>
<evidence type="ECO:0008006" key="3">
    <source>
        <dbReference type="Google" id="ProtNLM"/>
    </source>
</evidence>
<reference evidence="1 2" key="1">
    <citation type="journal article" date="2010" name="Stand. Genomic Sci.">
        <title>Complete genome sequence of Haloterrigena turkmenica type strain (4k).</title>
        <authorList>
            <person name="Saunders E."/>
            <person name="Tindall B.J."/>
            <person name="Fahnrich R."/>
            <person name="Lapidus A."/>
            <person name="Copeland A."/>
            <person name="Del Rio T.G."/>
            <person name="Lucas S."/>
            <person name="Chen F."/>
            <person name="Tice H."/>
            <person name="Cheng J.F."/>
            <person name="Han C."/>
            <person name="Detter J.C."/>
            <person name="Bruce D."/>
            <person name="Goodwin L."/>
            <person name="Chain P."/>
            <person name="Pitluck S."/>
            <person name="Pati A."/>
            <person name="Ivanova N."/>
            <person name="Mavromatis K."/>
            <person name="Chen A."/>
            <person name="Palaniappan K."/>
            <person name="Land M."/>
            <person name="Hauser L."/>
            <person name="Chang Y.J."/>
            <person name="Jeffries C.D."/>
            <person name="Brettin T."/>
            <person name="Rohde M."/>
            <person name="Goker M."/>
            <person name="Bristow J."/>
            <person name="Eisen J.A."/>
            <person name="Markowitz V."/>
            <person name="Hugenholtz P."/>
            <person name="Klenk H.P."/>
            <person name="Kyrpides N.C."/>
        </authorList>
    </citation>
    <scope>NUCLEOTIDE SEQUENCE [LARGE SCALE GENOMIC DNA]</scope>
    <source>
        <strain evidence="2">ATCC 51198 / DSM 5511 / JCM 9101 / NCIMB 13204 / VKM B-1734 / 4k</strain>
    </source>
</reference>
<dbReference type="RefSeq" id="WP_012943337.1">
    <property type="nucleotide sequence ID" value="NC_013743.1"/>
</dbReference>
<dbReference type="KEGG" id="htu:Htur_2167"/>
<accession>D2RTU7</accession>
<evidence type="ECO:0000313" key="2">
    <source>
        <dbReference type="Proteomes" id="UP000001903"/>
    </source>
</evidence>
<keyword evidence="2" id="KW-1185">Reference proteome</keyword>
<dbReference type="GeneID" id="8742769"/>
<dbReference type="EMBL" id="CP001860">
    <property type="protein sequence ID" value="ADB61048.1"/>
    <property type="molecule type" value="Genomic_DNA"/>
</dbReference>
<organism evidence="1 2">
    <name type="scientific">Haloterrigena turkmenica (strain ATCC 51198 / DSM 5511 / JCM 9101 / NCIMB 13204 / VKM B-1734 / 4k)</name>
    <name type="common">Halococcus turkmenicus</name>
    <dbReference type="NCBI Taxonomy" id="543526"/>
    <lineage>
        <taxon>Archaea</taxon>
        <taxon>Methanobacteriati</taxon>
        <taxon>Methanobacteriota</taxon>
        <taxon>Stenosarchaea group</taxon>
        <taxon>Halobacteria</taxon>
        <taxon>Halobacteriales</taxon>
        <taxon>Natrialbaceae</taxon>
        <taxon>Haloterrigena</taxon>
    </lineage>
</organism>
<dbReference type="OrthoDB" id="186636at2157"/>
<dbReference type="eggNOG" id="arCOG09394">
    <property type="taxonomic scope" value="Archaea"/>
</dbReference>
<dbReference type="HOGENOM" id="CLU_098910_0_0_2"/>
<dbReference type="Proteomes" id="UP000001903">
    <property type="component" value="Chromosome"/>
</dbReference>
<name>D2RTU7_HALTV</name>
<dbReference type="AlphaFoldDB" id="D2RTU7"/>